<dbReference type="Pfam" id="PF01313">
    <property type="entry name" value="Bac_export_3"/>
    <property type="match status" value="1"/>
</dbReference>
<organism evidence="8 9">
    <name type="scientific">Dethiosulfovibrio salsuginis</name>
    <dbReference type="NCBI Taxonomy" id="561720"/>
    <lineage>
        <taxon>Bacteria</taxon>
        <taxon>Thermotogati</taxon>
        <taxon>Synergistota</taxon>
        <taxon>Synergistia</taxon>
        <taxon>Synergistales</taxon>
        <taxon>Dethiosulfovibrionaceae</taxon>
        <taxon>Dethiosulfovibrio</taxon>
    </lineage>
</organism>
<accession>A0A1X7JN17</accession>
<dbReference type="RefSeq" id="WP_143340843.1">
    <property type="nucleotide sequence ID" value="NZ_FXBB01000014.1"/>
</dbReference>
<evidence type="ECO:0000256" key="5">
    <source>
        <dbReference type="ARBA" id="ARBA00022989"/>
    </source>
</evidence>
<feature type="transmembrane region" description="Helical" evidence="7">
    <location>
        <begin position="51"/>
        <end position="70"/>
    </location>
</feature>
<keyword evidence="9" id="KW-1185">Reference proteome</keyword>
<keyword evidence="8" id="KW-0282">Flagellum</keyword>
<dbReference type="InterPro" id="IPR002191">
    <property type="entry name" value="Bac_export_3"/>
</dbReference>
<dbReference type="GO" id="GO:0009306">
    <property type="term" value="P:protein secretion"/>
    <property type="evidence" value="ECO:0007669"/>
    <property type="project" value="InterPro"/>
</dbReference>
<comment type="subcellular location">
    <subcellularLocation>
        <location evidence="1">Cell membrane</location>
        <topology evidence="1">Multi-pass membrane protein</topology>
    </subcellularLocation>
</comment>
<dbReference type="PRINTS" id="PR00952">
    <property type="entry name" value="TYPE3IMQPROT"/>
</dbReference>
<keyword evidence="4 7" id="KW-0812">Transmembrane</keyword>
<proteinExistence type="inferred from homology"/>
<keyword evidence="3" id="KW-1003">Cell membrane</keyword>
<dbReference type="OrthoDB" id="9806440at2"/>
<feature type="transmembrane region" description="Helical" evidence="7">
    <location>
        <begin position="20"/>
        <end position="39"/>
    </location>
</feature>
<keyword evidence="5 7" id="KW-1133">Transmembrane helix</keyword>
<dbReference type="PIRSF" id="PIRSF004669">
    <property type="entry name" value="FliQ"/>
    <property type="match status" value="1"/>
</dbReference>
<name>A0A1X7JN17_9BACT</name>
<dbReference type="AlphaFoldDB" id="A0A1X7JN17"/>
<sequence>MEVLSVSDMLVESMKVSLMASLPILLVAMVVGLIIGILQTATSIQEQTLSFVPKIMAIMGALLVMGPWMFGLVNQLAIDLLGQLHRFVR</sequence>
<dbReference type="EMBL" id="FXBB01000014">
    <property type="protein sequence ID" value="SMG29626.1"/>
    <property type="molecule type" value="Genomic_DNA"/>
</dbReference>
<evidence type="ECO:0000256" key="3">
    <source>
        <dbReference type="ARBA" id="ARBA00022475"/>
    </source>
</evidence>
<dbReference type="STRING" id="561720.SAMN06275492_11414"/>
<keyword evidence="6 7" id="KW-0472">Membrane</keyword>
<comment type="similarity">
    <text evidence="2">Belongs to the FliQ/MopD/SpaQ family.</text>
</comment>
<dbReference type="Proteomes" id="UP000193355">
    <property type="component" value="Unassembled WGS sequence"/>
</dbReference>
<dbReference type="PANTHER" id="PTHR34040">
    <property type="entry name" value="FLAGELLAR BIOSYNTHETIC PROTEIN FLIQ"/>
    <property type="match status" value="1"/>
</dbReference>
<keyword evidence="8" id="KW-0966">Cell projection</keyword>
<evidence type="ECO:0000313" key="9">
    <source>
        <dbReference type="Proteomes" id="UP000193355"/>
    </source>
</evidence>
<evidence type="ECO:0000256" key="4">
    <source>
        <dbReference type="ARBA" id="ARBA00022692"/>
    </source>
</evidence>
<evidence type="ECO:0000313" key="8">
    <source>
        <dbReference type="EMBL" id="SMG29626.1"/>
    </source>
</evidence>
<protein>
    <submittedName>
        <fullName evidence="8">Flagellar biosynthetic protein FliQ</fullName>
    </submittedName>
</protein>
<evidence type="ECO:0000256" key="7">
    <source>
        <dbReference type="SAM" id="Phobius"/>
    </source>
</evidence>
<evidence type="ECO:0000256" key="6">
    <source>
        <dbReference type="ARBA" id="ARBA00023136"/>
    </source>
</evidence>
<evidence type="ECO:0000256" key="1">
    <source>
        <dbReference type="ARBA" id="ARBA00004651"/>
    </source>
</evidence>
<gene>
    <name evidence="8" type="ORF">SAMN06275492_11414</name>
</gene>
<evidence type="ECO:0000256" key="2">
    <source>
        <dbReference type="ARBA" id="ARBA00006156"/>
    </source>
</evidence>
<dbReference type="GO" id="GO:0005886">
    <property type="term" value="C:plasma membrane"/>
    <property type="evidence" value="ECO:0007669"/>
    <property type="project" value="UniProtKB-SubCell"/>
</dbReference>
<reference evidence="9" key="1">
    <citation type="submission" date="2017-04" db="EMBL/GenBank/DDBJ databases">
        <authorList>
            <person name="Varghese N."/>
            <person name="Submissions S."/>
        </authorList>
    </citation>
    <scope>NUCLEOTIDE SEQUENCE [LARGE SCALE GENOMIC DNA]</scope>
    <source>
        <strain evidence="9">USBA 82</strain>
    </source>
</reference>
<dbReference type="PANTHER" id="PTHR34040:SF2">
    <property type="entry name" value="FLAGELLAR BIOSYNTHETIC PROTEIN FLIQ"/>
    <property type="match status" value="1"/>
</dbReference>
<keyword evidence="8" id="KW-0969">Cilium</keyword>